<organism evidence="1 2">
    <name type="scientific">Alosa alosa</name>
    <name type="common">allis shad</name>
    <dbReference type="NCBI Taxonomy" id="278164"/>
    <lineage>
        <taxon>Eukaryota</taxon>
        <taxon>Metazoa</taxon>
        <taxon>Chordata</taxon>
        <taxon>Craniata</taxon>
        <taxon>Vertebrata</taxon>
        <taxon>Euteleostomi</taxon>
        <taxon>Actinopterygii</taxon>
        <taxon>Neopterygii</taxon>
        <taxon>Teleostei</taxon>
        <taxon>Clupei</taxon>
        <taxon>Clupeiformes</taxon>
        <taxon>Clupeoidei</taxon>
        <taxon>Clupeidae</taxon>
        <taxon>Alosa</taxon>
    </lineage>
</organism>
<proteinExistence type="predicted"/>
<dbReference type="EMBL" id="JADWDJ010000007">
    <property type="protein sequence ID" value="KAG5278174.1"/>
    <property type="molecule type" value="Genomic_DNA"/>
</dbReference>
<comment type="caution">
    <text evidence="1">The sequence shown here is derived from an EMBL/GenBank/DDBJ whole genome shotgun (WGS) entry which is preliminary data.</text>
</comment>
<evidence type="ECO:0000313" key="1">
    <source>
        <dbReference type="EMBL" id="KAG5278174.1"/>
    </source>
</evidence>
<sequence>MWRGELGGSVPLKELGASKTRLKDETPQPLDSACAAITSYQTTESKATEDSFVCSICKKPSLSEHQPIVPKTATRTLLQTKLPPQSLLNLPMKNLEMMSSLFSMRMIQQLHHAALKPAVNASNLLSKNAKL</sequence>
<reference evidence="1" key="1">
    <citation type="submission" date="2020-10" db="EMBL/GenBank/DDBJ databases">
        <title>Chromosome-scale genome assembly of the Allis shad, Alosa alosa.</title>
        <authorList>
            <person name="Margot Z."/>
            <person name="Christophe K."/>
            <person name="Cabau C."/>
            <person name="Louis A."/>
            <person name="Berthelot C."/>
            <person name="Parey E."/>
            <person name="Roest Crollius H."/>
            <person name="Montfort J."/>
            <person name="Robinson-Rechavi M."/>
            <person name="Bucao C."/>
            <person name="Bouchez O."/>
            <person name="Gislard M."/>
            <person name="Lluch J."/>
            <person name="Milhes M."/>
            <person name="Lampietro C."/>
            <person name="Lopez Roques C."/>
            <person name="Donnadieu C."/>
            <person name="Braasch I."/>
            <person name="Desvignes T."/>
            <person name="Postlethwait J."/>
            <person name="Bobe J."/>
            <person name="Guiguen Y."/>
        </authorList>
    </citation>
    <scope>NUCLEOTIDE SEQUENCE</scope>
    <source>
        <strain evidence="1">M-15738</strain>
        <tissue evidence="1">Blood</tissue>
    </source>
</reference>
<accession>A0AAV6GTR4</accession>
<protein>
    <submittedName>
        <fullName evidence="1">Uncharacterized protein</fullName>
    </submittedName>
</protein>
<evidence type="ECO:0000313" key="2">
    <source>
        <dbReference type="Proteomes" id="UP000823561"/>
    </source>
</evidence>
<gene>
    <name evidence="1" type="ORF">AALO_G00096020</name>
</gene>
<dbReference type="Proteomes" id="UP000823561">
    <property type="component" value="Chromosome 7"/>
</dbReference>
<name>A0AAV6GTR4_9TELE</name>
<dbReference type="AlphaFoldDB" id="A0AAV6GTR4"/>
<keyword evidence="2" id="KW-1185">Reference proteome</keyword>